<protein>
    <submittedName>
        <fullName evidence="2">Uncharacterized protein</fullName>
    </submittedName>
</protein>
<dbReference type="AlphaFoldDB" id="A0A915J4C9"/>
<organism evidence="1 2">
    <name type="scientific">Romanomermis culicivorax</name>
    <name type="common">Nematode worm</name>
    <dbReference type="NCBI Taxonomy" id="13658"/>
    <lineage>
        <taxon>Eukaryota</taxon>
        <taxon>Metazoa</taxon>
        <taxon>Ecdysozoa</taxon>
        <taxon>Nematoda</taxon>
        <taxon>Enoplea</taxon>
        <taxon>Dorylaimia</taxon>
        <taxon>Mermithida</taxon>
        <taxon>Mermithoidea</taxon>
        <taxon>Mermithidae</taxon>
        <taxon>Romanomermis</taxon>
    </lineage>
</organism>
<evidence type="ECO:0000313" key="2">
    <source>
        <dbReference type="WBParaSite" id="nRc.2.0.1.t21322-RA"/>
    </source>
</evidence>
<keyword evidence="1" id="KW-1185">Reference proteome</keyword>
<dbReference type="WBParaSite" id="nRc.2.0.1.t21322-RA">
    <property type="protein sequence ID" value="nRc.2.0.1.t21322-RA"/>
    <property type="gene ID" value="nRc.2.0.1.g21322"/>
</dbReference>
<sequence>LPHFHRAAHFLHVEGAKYPTKVPYTAPRYAYEALEVYFRAYASSLKWLLKTEIPDEAELRVIDKYFKIFAQHPIRLRKSSVSKNVFECNPDVVDCIIDVLENLESAPVPSKKRLMSQCADIMKMLCRKSVHPYYKAYYWLVRFYKSFNDVQACRCLLLGPEQTNLIVSIPCLFNCKGPHFFEVIYIILFY</sequence>
<dbReference type="Proteomes" id="UP000887565">
    <property type="component" value="Unplaced"/>
</dbReference>
<proteinExistence type="predicted"/>
<reference evidence="2" key="1">
    <citation type="submission" date="2022-11" db="UniProtKB">
        <authorList>
            <consortium name="WormBaseParasite"/>
        </authorList>
    </citation>
    <scope>IDENTIFICATION</scope>
</reference>
<evidence type="ECO:0000313" key="1">
    <source>
        <dbReference type="Proteomes" id="UP000887565"/>
    </source>
</evidence>
<name>A0A915J4C9_ROMCU</name>
<accession>A0A915J4C9</accession>